<feature type="region of interest" description="Disordered" evidence="1">
    <location>
        <begin position="848"/>
        <end position="896"/>
    </location>
</feature>
<feature type="compositionally biased region" description="Basic and acidic residues" evidence="1">
    <location>
        <begin position="505"/>
        <end position="522"/>
    </location>
</feature>
<gene>
    <name evidence="2" type="ORF">BT67DRAFT_257753</name>
</gene>
<feature type="compositionally biased region" description="Polar residues" evidence="1">
    <location>
        <begin position="452"/>
        <end position="468"/>
    </location>
</feature>
<accession>A0AAN6UPS8</accession>
<feature type="compositionally biased region" description="Basic residues" evidence="1">
    <location>
        <begin position="485"/>
        <end position="495"/>
    </location>
</feature>
<dbReference type="Proteomes" id="UP001304895">
    <property type="component" value="Unassembled WGS sequence"/>
</dbReference>
<evidence type="ECO:0000256" key="1">
    <source>
        <dbReference type="SAM" id="MobiDB-lite"/>
    </source>
</evidence>
<feature type="region of interest" description="Disordered" evidence="1">
    <location>
        <begin position="353"/>
        <end position="540"/>
    </location>
</feature>
<protein>
    <submittedName>
        <fullName evidence="2">Uncharacterized protein</fullName>
    </submittedName>
</protein>
<organism evidence="2 3">
    <name type="scientific">Trichocladium antarcticum</name>
    <dbReference type="NCBI Taxonomy" id="1450529"/>
    <lineage>
        <taxon>Eukaryota</taxon>
        <taxon>Fungi</taxon>
        <taxon>Dikarya</taxon>
        <taxon>Ascomycota</taxon>
        <taxon>Pezizomycotina</taxon>
        <taxon>Sordariomycetes</taxon>
        <taxon>Sordariomycetidae</taxon>
        <taxon>Sordariales</taxon>
        <taxon>Chaetomiaceae</taxon>
        <taxon>Trichocladium</taxon>
    </lineage>
</organism>
<feature type="compositionally biased region" description="Polar residues" evidence="1">
    <location>
        <begin position="390"/>
        <end position="409"/>
    </location>
</feature>
<feature type="region of interest" description="Disordered" evidence="1">
    <location>
        <begin position="1"/>
        <end position="67"/>
    </location>
</feature>
<proteinExistence type="predicted"/>
<dbReference type="AlphaFoldDB" id="A0AAN6UPS8"/>
<feature type="compositionally biased region" description="Low complexity" evidence="1">
    <location>
        <begin position="523"/>
        <end position="533"/>
    </location>
</feature>
<name>A0AAN6UPS8_9PEZI</name>
<evidence type="ECO:0000313" key="3">
    <source>
        <dbReference type="Proteomes" id="UP001304895"/>
    </source>
</evidence>
<sequence length="896" mass="97323">MEQDPCPSSHEIGHARQLLFSPGRAEVVTIRSRPSEGGAQEGSGPRKPVSYPKRSEEVQNSTNTNAGTLLRFIPDQAPGPCIFFRPDWAEPTQPVPESPNRPGGTSPPTSAHSPHQKSESGSVAVHPGSSIKIESSTNEHLAGPGPLLLGSLNLESPGAESSEHCVSAFRFEFCHFYSCYCPMFLAGVGLLLLTGGKAAAADSEATSTWQQEYPGNSEWPPRRTILAQYPIVDNSLFSATEKDKSDCTTTWLEDPVPETATPSGHAPPLATPKSKTCVDPAAMINGTGADSTRPRQERAQVPGDSAIRGNFIPLSTSFSRRSPSPRREQGPHGVYLQLSLTDTQMDRLTAALSTDDNDESFDSFSQGRDKQDKHAGRSASKMKKSDKENTAPSMRSRSPAKTYQSTNTPARARSRSPVKISSIARTSGDRRAAQGFEFNTPTRSSRKAQEVRFTQDSPAYQGTPSRSAGRTRGPPAPIDTDIARAHAKMAAHRGGKQPPVAVQRPPERNRSPVRQSTDHIAADDSSSYYSQDSNGRRYPSCISPLRIQKENDPKHVSVLQGYIDQRISSNESDEHEQPATADEASSGAELRYTPLAPFLPKSIPSARKASKTLIGENGWLENTSKPVEPTTSPTRSGGFLGNLVKKAKGMMDSNHDTKAQRKSRESEKSSRPVSRQLAISLSPREQSLLYCEFEYILATALTDYLATQFNAGRLDTDKLRRAAEDWQRKGRPKVVGFRYDLETQLDLVRAHVNDFKFYSRVAATAGILGIVDTMKGNARVLRVKTYCQPDTVVAKQLLDSQGLFNILGAPEEQHIKLAEIIAFFKAAIERERLHAALLQGSAGPAAAASEPLTRSKSSGQAGADEWWGSAADRTRHTNGSHGAGKMDPAGYDSQDG</sequence>
<feature type="region of interest" description="Disordered" evidence="1">
    <location>
        <begin position="248"/>
        <end position="331"/>
    </location>
</feature>
<comment type="caution">
    <text evidence="2">The sequence shown here is derived from an EMBL/GenBank/DDBJ whole genome shotgun (WGS) entry which is preliminary data.</text>
</comment>
<feature type="region of interest" description="Disordered" evidence="1">
    <location>
        <begin position="569"/>
        <end position="589"/>
    </location>
</feature>
<feature type="region of interest" description="Disordered" evidence="1">
    <location>
        <begin position="83"/>
        <end position="127"/>
    </location>
</feature>
<evidence type="ECO:0000313" key="2">
    <source>
        <dbReference type="EMBL" id="KAK4135676.1"/>
    </source>
</evidence>
<feature type="compositionally biased region" description="Polar residues" evidence="1">
    <location>
        <begin position="620"/>
        <end position="635"/>
    </location>
</feature>
<reference evidence="2" key="2">
    <citation type="submission" date="2023-05" db="EMBL/GenBank/DDBJ databases">
        <authorList>
            <consortium name="Lawrence Berkeley National Laboratory"/>
            <person name="Steindorff A."/>
            <person name="Hensen N."/>
            <person name="Bonometti L."/>
            <person name="Westerberg I."/>
            <person name="Brannstrom I.O."/>
            <person name="Guillou S."/>
            <person name="Cros-Aarteil S."/>
            <person name="Calhoun S."/>
            <person name="Haridas S."/>
            <person name="Kuo A."/>
            <person name="Mondo S."/>
            <person name="Pangilinan J."/>
            <person name="Riley R."/>
            <person name="Labutti K."/>
            <person name="Andreopoulos B."/>
            <person name="Lipzen A."/>
            <person name="Chen C."/>
            <person name="Yanf M."/>
            <person name="Daum C."/>
            <person name="Ng V."/>
            <person name="Clum A."/>
            <person name="Ohm R."/>
            <person name="Martin F."/>
            <person name="Silar P."/>
            <person name="Natvig D."/>
            <person name="Lalanne C."/>
            <person name="Gautier V."/>
            <person name="Ament-Velasquez S.L."/>
            <person name="Kruys A."/>
            <person name="Hutchinson M.I."/>
            <person name="Powell A.J."/>
            <person name="Barry K."/>
            <person name="Miller A.N."/>
            <person name="Grigoriev I.V."/>
            <person name="Debuchy R."/>
            <person name="Gladieux P."/>
            <person name="Thoren M.H."/>
            <person name="Johannesson H."/>
        </authorList>
    </citation>
    <scope>NUCLEOTIDE SEQUENCE</scope>
    <source>
        <strain evidence="2">CBS 123565</strain>
    </source>
</reference>
<keyword evidence="3" id="KW-1185">Reference proteome</keyword>
<feature type="region of interest" description="Disordered" evidence="1">
    <location>
        <begin position="620"/>
        <end position="677"/>
    </location>
</feature>
<feature type="compositionally biased region" description="Polar residues" evidence="1">
    <location>
        <begin position="58"/>
        <end position="67"/>
    </location>
</feature>
<reference evidence="2" key="1">
    <citation type="journal article" date="2023" name="Mol. Phylogenet. Evol.">
        <title>Genome-scale phylogeny and comparative genomics of the fungal order Sordariales.</title>
        <authorList>
            <person name="Hensen N."/>
            <person name="Bonometti L."/>
            <person name="Westerberg I."/>
            <person name="Brannstrom I.O."/>
            <person name="Guillou S."/>
            <person name="Cros-Aarteil S."/>
            <person name="Calhoun S."/>
            <person name="Haridas S."/>
            <person name="Kuo A."/>
            <person name="Mondo S."/>
            <person name="Pangilinan J."/>
            <person name="Riley R."/>
            <person name="LaButti K."/>
            <person name="Andreopoulos B."/>
            <person name="Lipzen A."/>
            <person name="Chen C."/>
            <person name="Yan M."/>
            <person name="Daum C."/>
            <person name="Ng V."/>
            <person name="Clum A."/>
            <person name="Steindorff A."/>
            <person name="Ohm R.A."/>
            <person name="Martin F."/>
            <person name="Silar P."/>
            <person name="Natvig D.O."/>
            <person name="Lalanne C."/>
            <person name="Gautier V."/>
            <person name="Ament-Velasquez S.L."/>
            <person name="Kruys A."/>
            <person name="Hutchinson M.I."/>
            <person name="Powell A.J."/>
            <person name="Barry K."/>
            <person name="Miller A.N."/>
            <person name="Grigoriev I.V."/>
            <person name="Debuchy R."/>
            <person name="Gladieux P."/>
            <person name="Hiltunen Thoren M."/>
            <person name="Johannesson H."/>
        </authorList>
    </citation>
    <scope>NUCLEOTIDE SEQUENCE</scope>
    <source>
        <strain evidence="2">CBS 123565</strain>
    </source>
</reference>
<feature type="compositionally biased region" description="Basic and acidic residues" evidence="1">
    <location>
        <begin position="653"/>
        <end position="670"/>
    </location>
</feature>
<dbReference type="EMBL" id="MU853405">
    <property type="protein sequence ID" value="KAK4135676.1"/>
    <property type="molecule type" value="Genomic_DNA"/>
</dbReference>